<organism evidence="4 5">
    <name type="scientific">Mycena belliarum</name>
    <dbReference type="NCBI Taxonomy" id="1033014"/>
    <lineage>
        <taxon>Eukaryota</taxon>
        <taxon>Fungi</taxon>
        <taxon>Dikarya</taxon>
        <taxon>Basidiomycota</taxon>
        <taxon>Agaricomycotina</taxon>
        <taxon>Agaricomycetes</taxon>
        <taxon>Agaricomycetidae</taxon>
        <taxon>Agaricales</taxon>
        <taxon>Marasmiineae</taxon>
        <taxon>Mycenaceae</taxon>
        <taxon>Mycena</taxon>
    </lineage>
</organism>
<dbReference type="PANTHER" id="PTHR33365:SF11">
    <property type="entry name" value="TAT PATHWAY SIGNAL SEQUENCE"/>
    <property type="match status" value="1"/>
</dbReference>
<dbReference type="AlphaFoldDB" id="A0AAD6TX74"/>
<dbReference type="InterPro" id="IPR021765">
    <property type="entry name" value="UstYa-like"/>
</dbReference>
<name>A0AAD6TX74_9AGAR</name>
<comment type="caution">
    <text evidence="4">The sequence shown here is derived from an EMBL/GenBank/DDBJ whole genome shotgun (WGS) entry which is preliminary data.</text>
</comment>
<keyword evidence="5" id="KW-1185">Reference proteome</keyword>
<evidence type="ECO:0000256" key="1">
    <source>
        <dbReference type="ARBA" id="ARBA00004685"/>
    </source>
</evidence>
<dbReference type="GO" id="GO:0043386">
    <property type="term" value="P:mycotoxin biosynthetic process"/>
    <property type="evidence" value="ECO:0007669"/>
    <property type="project" value="InterPro"/>
</dbReference>
<gene>
    <name evidence="4" type="ORF">B0H15DRAFT_789719</name>
</gene>
<dbReference type="EMBL" id="JARJCN010000073">
    <property type="protein sequence ID" value="KAJ7077409.1"/>
    <property type="molecule type" value="Genomic_DNA"/>
</dbReference>
<protein>
    <recommendedName>
        <fullName evidence="6">Tat pathway signal sequence protein</fullName>
    </recommendedName>
</protein>
<dbReference type="Pfam" id="PF11807">
    <property type="entry name" value="UstYa"/>
    <property type="match status" value="1"/>
</dbReference>
<keyword evidence="2" id="KW-0560">Oxidoreductase</keyword>
<dbReference type="GO" id="GO:0016491">
    <property type="term" value="F:oxidoreductase activity"/>
    <property type="evidence" value="ECO:0007669"/>
    <property type="project" value="UniProtKB-KW"/>
</dbReference>
<evidence type="ECO:0000313" key="5">
    <source>
        <dbReference type="Proteomes" id="UP001222325"/>
    </source>
</evidence>
<evidence type="ECO:0000256" key="2">
    <source>
        <dbReference type="ARBA" id="ARBA00023002"/>
    </source>
</evidence>
<proteinExistence type="inferred from homology"/>
<evidence type="ECO:0008006" key="6">
    <source>
        <dbReference type="Google" id="ProtNLM"/>
    </source>
</evidence>
<dbReference type="PANTHER" id="PTHR33365">
    <property type="entry name" value="YALI0B05434P"/>
    <property type="match status" value="1"/>
</dbReference>
<comment type="similarity">
    <text evidence="3">Belongs to the ustYa family.</text>
</comment>
<evidence type="ECO:0000256" key="3">
    <source>
        <dbReference type="ARBA" id="ARBA00035112"/>
    </source>
</evidence>
<feature type="non-terminal residue" evidence="4">
    <location>
        <position position="159"/>
    </location>
</feature>
<accession>A0AAD6TX74</accession>
<dbReference type="Proteomes" id="UP001222325">
    <property type="component" value="Unassembled WGS sequence"/>
</dbReference>
<comment type="pathway">
    <text evidence="1">Mycotoxin biosynthesis.</text>
</comment>
<reference evidence="4" key="1">
    <citation type="submission" date="2023-03" db="EMBL/GenBank/DDBJ databases">
        <title>Massive genome expansion in bonnet fungi (Mycena s.s.) driven by repeated elements and novel gene families across ecological guilds.</title>
        <authorList>
            <consortium name="Lawrence Berkeley National Laboratory"/>
            <person name="Harder C.B."/>
            <person name="Miyauchi S."/>
            <person name="Viragh M."/>
            <person name="Kuo A."/>
            <person name="Thoen E."/>
            <person name="Andreopoulos B."/>
            <person name="Lu D."/>
            <person name="Skrede I."/>
            <person name="Drula E."/>
            <person name="Henrissat B."/>
            <person name="Morin E."/>
            <person name="Kohler A."/>
            <person name="Barry K."/>
            <person name="LaButti K."/>
            <person name="Morin E."/>
            <person name="Salamov A."/>
            <person name="Lipzen A."/>
            <person name="Mereny Z."/>
            <person name="Hegedus B."/>
            <person name="Baldrian P."/>
            <person name="Stursova M."/>
            <person name="Weitz H."/>
            <person name="Taylor A."/>
            <person name="Grigoriev I.V."/>
            <person name="Nagy L.G."/>
            <person name="Martin F."/>
            <person name="Kauserud H."/>
        </authorList>
    </citation>
    <scope>NUCLEOTIDE SEQUENCE</scope>
    <source>
        <strain evidence="4">CBHHK173m</strain>
    </source>
</reference>
<sequence length="159" mass="18835">WLNKDFPIIMPVGDIPVVEMTFQESRRFGLSDADSKKNWGTLFNTNSFGLGVQHLGPYHFRYVTSAYHSLHCLYTMRKDFDQPNHNSNASFHFVHCITYLRQMFLCNADMTLEDGDFMMRNFTTDRVGETRECRDWWKVSAWVNENNRKWLEYNEVSLG</sequence>
<evidence type="ECO:0000313" key="4">
    <source>
        <dbReference type="EMBL" id="KAJ7077409.1"/>
    </source>
</evidence>